<dbReference type="AlphaFoldDB" id="A0A239H5H6"/>
<name>A0A239H5H6_9NOCA</name>
<dbReference type="PANTHER" id="PTHR44757">
    <property type="entry name" value="DIGUANYLATE CYCLASE DGCP"/>
    <property type="match status" value="1"/>
</dbReference>
<dbReference type="Pfam" id="PF00990">
    <property type="entry name" value="GGDEF"/>
    <property type="match status" value="1"/>
</dbReference>
<dbReference type="InterPro" id="IPR000160">
    <property type="entry name" value="GGDEF_dom"/>
</dbReference>
<dbReference type="InterPro" id="IPR013656">
    <property type="entry name" value="PAS_4"/>
</dbReference>
<dbReference type="OrthoDB" id="23692at2"/>
<dbReference type="InterPro" id="IPR000014">
    <property type="entry name" value="PAS"/>
</dbReference>
<dbReference type="InterPro" id="IPR052155">
    <property type="entry name" value="Biofilm_reg_signaling"/>
</dbReference>
<dbReference type="PROSITE" id="PS50887">
    <property type="entry name" value="GGDEF"/>
    <property type="match status" value="1"/>
</dbReference>
<evidence type="ECO:0000259" key="2">
    <source>
        <dbReference type="PROSITE" id="PS50112"/>
    </source>
</evidence>
<dbReference type="EMBL" id="FZOW01000005">
    <property type="protein sequence ID" value="SNS76063.1"/>
    <property type="molecule type" value="Genomic_DNA"/>
</dbReference>
<dbReference type="SMART" id="SM00091">
    <property type="entry name" value="PAS"/>
    <property type="match status" value="1"/>
</dbReference>
<dbReference type="Gene3D" id="3.30.450.20">
    <property type="entry name" value="PAS domain"/>
    <property type="match status" value="2"/>
</dbReference>
<dbReference type="InterPro" id="IPR035965">
    <property type="entry name" value="PAS-like_dom_sf"/>
</dbReference>
<dbReference type="Gene3D" id="3.30.70.270">
    <property type="match status" value="1"/>
</dbReference>
<dbReference type="InterPro" id="IPR013655">
    <property type="entry name" value="PAS_fold_3"/>
</dbReference>
<feature type="domain" description="GGDEF" evidence="3">
    <location>
        <begin position="280"/>
        <end position="416"/>
    </location>
</feature>
<proteinExistence type="predicted"/>
<gene>
    <name evidence="4" type="ORF">SAMN05421642_10578</name>
</gene>
<dbReference type="PANTHER" id="PTHR44757:SF2">
    <property type="entry name" value="BIOFILM ARCHITECTURE MAINTENANCE PROTEIN MBAA"/>
    <property type="match status" value="1"/>
</dbReference>
<evidence type="ECO:0000313" key="5">
    <source>
        <dbReference type="Proteomes" id="UP000198327"/>
    </source>
</evidence>
<dbReference type="InterPro" id="IPR029787">
    <property type="entry name" value="Nucleotide_cyclase"/>
</dbReference>
<keyword evidence="5" id="KW-1185">Reference proteome</keyword>
<dbReference type="SUPFAM" id="SSF55073">
    <property type="entry name" value="Nucleotide cyclase"/>
    <property type="match status" value="1"/>
</dbReference>
<evidence type="ECO:0000259" key="3">
    <source>
        <dbReference type="PROSITE" id="PS50887"/>
    </source>
</evidence>
<reference evidence="5" key="1">
    <citation type="submission" date="2017-06" db="EMBL/GenBank/DDBJ databases">
        <authorList>
            <person name="Varghese N."/>
            <person name="Submissions S."/>
        </authorList>
    </citation>
    <scope>NUCLEOTIDE SEQUENCE [LARGE SCALE GENOMIC DNA]</scope>
    <source>
        <strain evidence="5">JCM 23211</strain>
    </source>
</reference>
<evidence type="ECO:0000256" key="1">
    <source>
        <dbReference type="SAM" id="MobiDB-lite"/>
    </source>
</evidence>
<feature type="domain" description="PAS" evidence="2">
    <location>
        <begin position="127"/>
        <end position="192"/>
    </location>
</feature>
<organism evidence="4 5">
    <name type="scientific">Rhodococcoides kyotonense</name>
    <dbReference type="NCBI Taxonomy" id="398843"/>
    <lineage>
        <taxon>Bacteria</taxon>
        <taxon>Bacillati</taxon>
        <taxon>Actinomycetota</taxon>
        <taxon>Actinomycetes</taxon>
        <taxon>Mycobacteriales</taxon>
        <taxon>Nocardiaceae</taxon>
        <taxon>Rhodococcoides</taxon>
    </lineage>
</organism>
<dbReference type="CDD" id="cd00130">
    <property type="entry name" value="PAS"/>
    <property type="match status" value="1"/>
</dbReference>
<dbReference type="RefSeq" id="WP_089245660.1">
    <property type="nucleotide sequence ID" value="NZ_FZOW01000005.1"/>
</dbReference>
<dbReference type="Proteomes" id="UP000198327">
    <property type="component" value="Unassembled WGS sequence"/>
</dbReference>
<dbReference type="InterPro" id="IPR043128">
    <property type="entry name" value="Rev_trsase/Diguanyl_cyclase"/>
</dbReference>
<dbReference type="PROSITE" id="PS50112">
    <property type="entry name" value="PAS"/>
    <property type="match status" value="1"/>
</dbReference>
<sequence>MSRTTPPTPGVSEIERGGATIGITRFHIGTQTLVWDARAAELFDDTGDRPALEIWQQRVHPDDHVIVKTLYEDALSSIGAECVYRIRQTNGDIRYILTRSVAIEAGPDGTPDVLTGVVLELDPELGHEALLTHVLDNVTLGFVILDHDMTVQYVNAQSERHLNIRRHQVLGHHIHDVLPALKGTYLDFMHREVLHTRGEITIRTESVYLPGTTMEATANYVDGVVAISYRDVTEETRAHARTVEAYRELLVRSRLDDLTGVLNRAALLERIARISSELAAPDAVLFIDVDDFKTINDTYGHITGDLVLRTTAQRLAAECDSSMVIGRIGGDEFVVALFRRSELGHAAPPTEVAARMHRSLQSPVFTSAAEITVSVSIGIARNHSDSAIEELLSRADAALYAAKKGMTKSWWNPADSFPTAPSSPSPDQCDVAITRQPQEPT</sequence>
<evidence type="ECO:0000313" key="4">
    <source>
        <dbReference type="EMBL" id="SNS76063.1"/>
    </source>
</evidence>
<protein>
    <submittedName>
        <fullName evidence="4">Diguanylate cyclase (GGDEF) domain-containing protein</fullName>
    </submittedName>
</protein>
<feature type="region of interest" description="Disordered" evidence="1">
    <location>
        <begin position="411"/>
        <end position="441"/>
    </location>
</feature>
<dbReference type="Pfam" id="PF08447">
    <property type="entry name" value="PAS_3"/>
    <property type="match status" value="1"/>
</dbReference>
<dbReference type="SUPFAM" id="SSF55785">
    <property type="entry name" value="PYP-like sensor domain (PAS domain)"/>
    <property type="match status" value="2"/>
</dbReference>
<dbReference type="CDD" id="cd01949">
    <property type="entry name" value="GGDEF"/>
    <property type="match status" value="1"/>
</dbReference>
<dbReference type="NCBIfam" id="TIGR00254">
    <property type="entry name" value="GGDEF"/>
    <property type="match status" value="1"/>
</dbReference>
<dbReference type="Pfam" id="PF08448">
    <property type="entry name" value="PAS_4"/>
    <property type="match status" value="1"/>
</dbReference>
<accession>A0A239H5H6</accession>
<dbReference type="SMART" id="SM00267">
    <property type="entry name" value="GGDEF"/>
    <property type="match status" value="1"/>
</dbReference>